<protein>
    <submittedName>
        <fullName evidence="1">Uncharacterized protein</fullName>
    </submittedName>
</protein>
<accession>A0A4Y2H7J8</accession>
<evidence type="ECO:0000313" key="1">
    <source>
        <dbReference type="EMBL" id="GBM61121.1"/>
    </source>
</evidence>
<keyword evidence="2" id="KW-1185">Reference proteome</keyword>
<reference evidence="1 2" key="1">
    <citation type="journal article" date="2019" name="Sci. Rep.">
        <title>Orb-weaving spider Araneus ventricosus genome elucidates the spidroin gene catalogue.</title>
        <authorList>
            <person name="Kono N."/>
            <person name="Nakamura H."/>
            <person name="Ohtoshi R."/>
            <person name="Moran D.A.P."/>
            <person name="Shinohara A."/>
            <person name="Yoshida Y."/>
            <person name="Fujiwara M."/>
            <person name="Mori M."/>
            <person name="Tomita M."/>
            <person name="Arakawa K."/>
        </authorList>
    </citation>
    <scope>NUCLEOTIDE SEQUENCE [LARGE SCALE GENOMIC DNA]</scope>
</reference>
<comment type="caution">
    <text evidence="1">The sequence shown here is derived from an EMBL/GenBank/DDBJ whole genome shotgun (WGS) entry which is preliminary data.</text>
</comment>
<dbReference type="AlphaFoldDB" id="A0A4Y2H7J8"/>
<gene>
    <name evidence="1" type="ORF">AVEN_152262_1</name>
</gene>
<name>A0A4Y2H7J8_ARAVE</name>
<evidence type="ECO:0000313" key="2">
    <source>
        <dbReference type="Proteomes" id="UP000499080"/>
    </source>
</evidence>
<proteinExistence type="predicted"/>
<dbReference type="Proteomes" id="UP000499080">
    <property type="component" value="Unassembled WGS sequence"/>
</dbReference>
<dbReference type="EMBL" id="BGPR01001753">
    <property type="protein sequence ID" value="GBM61121.1"/>
    <property type="molecule type" value="Genomic_DNA"/>
</dbReference>
<organism evidence="1 2">
    <name type="scientific">Araneus ventricosus</name>
    <name type="common">Orbweaver spider</name>
    <name type="synonym">Epeira ventricosa</name>
    <dbReference type="NCBI Taxonomy" id="182803"/>
    <lineage>
        <taxon>Eukaryota</taxon>
        <taxon>Metazoa</taxon>
        <taxon>Ecdysozoa</taxon>
        <taxon>Arthropoda</taxon>
        <taxon>Chelicerata</taxon>
        <taxon>Arachnida</taxon>
        <taxon>Araneae</taxon>
        <taxon>Araneomorphae</taxon>
        <taxon>Entelegynae</taxon>
        <taxon>Araneoidea</taxon>
        <taxon>Araneidae</taxon>
        <taxon>Araneus</taxon>
    </lineage>
</organism>
<sequence length="124" mass="13765">MSNSYASTHQIKKIQVYVGGGVFRKHSIKVNADNGTSGGLARLPACLMASGSPIKSIWGSRIVCLKVREREELFFSIPKNIMGQKITTPPEFVLNHPFSAPNDWIRKLLLLLIPFCLVAARHHP</sequence>